<dbReference type="Proteomes" id="UP000077315">
    <property type="component" value="Unassembled WGS sequence"/>
</dbReference>
<keyword evidence="2" id="KW-1185">Reference proteome</keyword>
<reference evidence="2" key="1">
    <citation type="submission" date="2015-06" db="EMBL/GenBank/DDBJ databases">
        <title>Expansion of signal transduction pathways in fungi by whole-genome duplication.</title>
        <authorList>
            <consortium name="DOE Joint Genome Institute"/>
            <person name="Corrochano L.M."/>
            <person name="Kuo A."/>
            <person name="Marcet-Houben M."/>
            <person name="Polaino S."/>
            <person name="Salamov A."/>
            <person name="Villalobos J.M."/>
            <person name="Alvarez M.I."/>
            <person name="Avalos J."/>
            <person name="Benito E.P."/>
            <person name="Benoit I."/>
            <person name="Burger G."/>
            <person name="Camino L.P."/>
            <person name="Canovas D."/>
            <person name="Cerda-Olmedo E."/>
            <person name="Cheng J.-F."/>
            <person name="Dominguez A."/>
            <person name="Elias M."/>
            <person name="Eslava A.P."/>
            <person name="Glaser F."/>
            <person name="Grimwood J."/>
            <person name="Gutierrez G."/>
            <person name="Heitman J."/>
            <person name="Henrissat B."/>
            <person name="Iturriaga E.A."/>
            <person name="Lang B.F."/>
            <person name="Lavin J.L."/>
            <person name="Lee S."/>
            <person name="Li W."/>
            <person name="Lindquist E."/>
            <person name="Lopez-Garcia S."/>
            <person name="Luque E.M."/>
            <person name="Marcos A.T."/>
            <person name="Martin J."/>
            <person name="McCluskey K."/>
            <person name="Medina H.R."/>
            <person name="Miralles-Duran A."/>
            <person name="Miyazaki A."/>
            <person name="Munoz-Torres E."/>
            <person name="Oguiza J.A."/>
            <person name="Ohm R."/>
            <person name="Olmedo M."/>
            <person name="Orejas M."/>
            <person name="Ortiz-Castellanos L."/>
            <person name="Pisabarro A.G."/>
            <person name="Rodriguez-Romero J."/>
            <person name="Ruiz-Herrera J."/>
            <person name="Ruiz-Vazquez R."/>
            <person name="Sanz C."/>
            <person name="Schackwitz W."/>
            <person name="Schmutz J."/>
            <person name="Shahriari M."/>
            <person name="Shelest E."/>
            <person name="Silva-Franco F."/>
            <person name="Soanes D."/>
            <person name="Syed K."/>
            <person name="Tagua V.G."/>
            <person name="Talbot N.J."/>
            <person name="Thon M."/>
            <person name="De vries R.P."/>
            <person name="Wiebenga A."/>
            <person name="Yadav J.S."/>
            <person name="Braun E.L."/>
            <person name="Baker S."/>
            <person name="Garre V."/>
            <person name="Horwitz B."/>
            <person name="Torres-Martinez S."/>
            <person name="Idnurm A."/>
            <person name="Herrera-Estrella A."/>
            <person name="Gabaldon T."/>
            <person name="Grigoriev I.V."/>
        </authorList>
    </citation>
    <scope>NUCLEOTIDE SEQUENCE [LARGE SCALE GENOMIC DNA]</scope>
    <source>
        <strain evidence="2">NRRL 1555(-)</strain>
    </source>
</reference>
<dbReference type="VEuPathDB" id="FungiDB:PHYBLDRAFT_167800"/>
<name>A0A167MXC3_PHYB8</name>
<sequence>MYSSASPFHLLDPTFFFFFSTSRKGTFPFPSALSLFFSAYDKLPSLDIPPSLSFATCFSLPLSAIYHSLPHNTFFSNSRFHQLLVSDAFYYDPLLLCFSRLHLSSRTTCPILINRFFRIVDTHTQVIHPFFASLCLPPSHPSASHDSSYGTVVPMHLSISFASFIRQLKLSRHSFRLLCPPPDPNPHQSVSRLSPRQWNFFWFLTLSTSTHNIWFRLLHNSLSPASILHAIITSFVASPKCRLCGYSNQTPEHFLVECPLVWQVWTMTMHMWIPHWQAQPSTILRTFYALALPPSPPHINSYHVLDGVLAAVWKAYWRTIFDDVPFVPANVVVSVNESLQFFFQSSHLLD</sequence>
<evidence type="ECO:0000313" key="2">
    <source>
        <dbReference type="Proteomes" id="UP000077315"/>
    </source>
</evidence>
<accession>A0A167MXC3</accession>
<proteinExistence type="predicted"/>
<dbReference type="OrthoDB" id="2273311at2759"/>
<gene>
    <name evidence="1" type="ORF">PHYBLDRAFT_167800</name>
</gene>
<evidence type="ECO:0008006" key="3">
    <source>
        <dbReference type="Google" id="ProtNLM"/>
    </source>
</evidence>
<dbReference type="InParanoid" id="A0A167MXC3"/>
<dbReference type="EMBL" id="KV440979">
    <property type="protein sequence ID" value="OAD74384.1"/>
    <property type="molecule type" value="Genomic_DNA"/>
</dbReference>
<evidence type="ECO:0000313" key="1">
    <source>
        <dbReference type="EMBL" id="OAD74384.1"/>
    </source>
</evidence>
<organism evidence="1 2">
    <name type="scientific">Phycomyces blakesleeanus (strain ATCC 8743b / DSM 1359 / FGSC 10004 / NBRC 33097 / NRRL 1555)</name>
    <dbReference type="NCBI Taxonomy" id="763407"/>
    <lineage>
        <taxon>Eukaryota</taxon>
        <taxon>Fungi</taxon>
        <taxon>Fungi incertae sedis</taxon>
        <taxon>Mucoromycota</taxon>
        <taxon>Mucoromycotina</taxon>
        <taxon>Mucoromycetes</taxon>
        <taxon>Mucorales</taxon>
        <taxon>Phycomycetaceae</taxon>
        <taxon>Phycomyces</taxon>
    </lineage>
</organism>
<dbReference type="RefSeq" id="XP_018292424.1">
    <property type="nucleotide sequence ID" value="XM_018435724.1"/>
</dbReference>
<dbReference type="GeneID" id="28996630"/>
<dbReference type="AlphaFoldDB" id="A0A167MXC3"/>
<protein>
    <recommendedName>
        <fullName evidence="3">Reverse transcriptase zinc-binding domain-containing protein</fullName>
    </recommendedName>
</protein>